<dbReference type="PANTHER" id="PTHR30588">
    <property type="entry name" value="BRANCHED-CHAIN AMINO ACID TRANSPORT SYSTEM 2 CARRIER PROTEIN"/>
    <property type="match status" value="1"/>
</dbReference>
<evidence type="ECO:0000256" key="3">
    <source>
        <dbReference type="ARBA" id="ARBA00022448"/>
    </source>
</evidence>
<evidence type="ECO:0000313" key="11">
    <source>
        <dbReference type="Proteomes" id="UP001296943"/>
    </source>
</evidence>
<evidence type="ECO:0000256" key="6">
    <source>
        <dbReference type="ARBA" id="ARBA00022970"/>
    </source>
</evidence>
<evidence type="ECO:0000256" key="5">
    <source>
        <dbReference type="ARBA" id="ARBA00022692"/>
    </source>
</evidence>
<keyword evidence="6 9" id="KW-0029">Amino-acid transport</keyword>
<name>A0ABS2MXB7_9BACI</name>
<comment type="caution">
    <text evidence="10">The sequence shown here is derived from an EMBL/GenBank/DDBJ whole genome shotgun (WGS) entry which is preliminary data.</text>
</comment>
<keyword evidence="3 9" id="KW-0813">Transport</keyword>
<evidence type="ECO:0000256" key="7">
    <source>
        <dbReference type="ARBA" id="ARBA00022989"/>
    </source>
</evidence>
<feature type="transmembrane region" description="Helical" evidence="9">
    <location>
        <begin position="366"/>
        <end position="385"/>
    </location>
</feature>
<dbReference type="PANTHER" id="PTHR30588:SF0">
    <property type="entry name" value="BRANCHED-CHAIN AMINO ACID PERMEASE BRNQ"/>
    <property type="match status" value="1"/>
</dbReference>
<evidence type="ECO:0000256" key="9">
    <source>
        <dbReference type="RuleBase" id="RU362122"/>
    </source>
</evidence>
<comment type="function">
    <text evidence="9">Component of the transport system for branched-chain amino acids.</text>
</comment>
<feature type="transmembrane region" description="Helical" evidence="9">
    <location>
        <begin position="72"/>
        <end position="93"/>
    </location>
</feature>
<dbReference type="EMBL" id="JAFBDR010000004">
    <property type="protein sequence ID" value="MBM7570530.1"/>
    <property type="molecule type" value="Genomic_DNA"/>
</dbReference>
<keyword evidence="11" id="KW-1185">Reference proteome</keyword>
<keyword evidence="7 9" id="KW-1133">Transmembrane helix</keyword>
<feature type="transmembrane region" description="Helical" evidence="9">
    <location>
        <begin position="36"/>
        <end position="60"/>
    </location>
</feature>
<evidence type="ECO:0000256" key="4">
    <source>
        <dbReference type="ARBA" id="ARBA00022475"/>
    </source>
</evidence>
<feature type="transmembrane region" description="Helical" evidence="9">
    <location>
        <begin position="7"/>
        <end position="24"/>
    </location>
</feature>
<sequence length="423" mass="45309">MNRHTFFIGFMLFALFFGAGNLIYPPTLGIEAGTSYWSAMTGFIITGVGLPILAIAAIAVISDKTTEIGHQINPTFGIIFSSIIYLAIGPFFGIPRAANVAFEMGAQPFMRTYSNTALTLALFTIPFFIAVYFLSLYPSKLVNHIGRWLTPILVVAIAALSIGGIFLLNTNVQAPGSKYETYPFFTGFVEGYLTMDAIAALAFGIIVVTAFKNAGLSNRKDMVVSTIKAGIISGIALTLVYSSIGWVGAKMDPVGTFDNGGQVLSTASEIVFGLYGKVLLGVIVALACLTTSIGLTVACGQYFSQRTNMDYRPIIRIVTIASLVIANLGLTQIISISVPVLSIIYPIAIVLIILTIFQASQNIQRLAVLFTAVISIYQGLTAFQINLAAIDDLIEMLPLYTLGLAWIVPAIIGGGIGWVLDHR</sequence>
<dbReference type="Proteomes" id="UP001296943">
    <property type="component" value="Unassembled WGS sequence"/>
</dbReference>
<keyword evidence="5 9" id="KW-0812">Transmembrane</keyword>
<dbReference type="InterPro" id="IPR004685">
    <property type="entry name" value="Brnchd-chn_aa_trnsp_Livcs"/>
</dbReference>
<protein>
    <recommendedName>
        <fullName evidence="9">Branched-chain amino acid transport system carrier protein</fullName>
    </recommendedName>
</protein>
<keyword evidence="8 9" id="KW-0472">Membrane</keyword>
<feature type="transmembrane region" description="Helical" evidence="9">
    <location>
        <begin position="223"/>
        <end position="244"/>
    </location>
</feature>
<organism evidence="10 11">
    <name type="scientific">Aquibacillus albus</name>
    <dbReference type="NCBI Taxonomy" id="1168171"/>
    <lineage>
        <taxon>Bacteria</taxon>
        <taxon>Bacillati</taxon>
        <taxon>Bacillota</taxon>
        <taxon>Bacilli</taxon>
        <taxon>Bacillales</taxon>
        <taxon>Bacillaceae</taxon>
        <taxon>Aquibacillus</taxon>
    </lineage>
</organism>
<feature type="transmembrane region" description="Helical" evidence="9">
    <location>
        <begin position="314"/>
        <end position="334"/>
    </location>
</feature>
<dbReference type="RefSeq" id="WP_204497958.1">
    <property type="nucleotide sequence ID" value="NZ_JAFBDR010000004.1"/>
</dbReference>
<dbReference type="NCBIfam" id="TIGR00796">
    <property type="entry name" value="livcs"/>
    <property type="match status" value="1"/>
</dbReference>
<proteinExistence type="inferred from homology"/>
<evidence type="ECO:0000256" key="8">
    <source>
        <dbReference type="ARBA" id="ARBA00023136"/>
    </source>
</evidence>
<reference evidence="10 11" key="1">
    <citation type="submission" date="2021-01" db="EMBL/GenBank/DDBJ databases">
        <title>Genomic Encyclopedia of Type Strains, Phase IV (KMG-IV): sequencing the most valuable type-strain genomes for metagenomic binning, comparative biology and taxonomic classification.</title>
        <authorList>
            <person name="Goeker M."/>
        </authorList>
    </citation>
    <scope>NUCLEOTIDE SEQUENCE [LARGE SCALE GENOMIC DNA]</scope>
    <source>
        <strain evidence="10 11">DSM 23711</strain>
    </source>
</reference>
<evidence type="ECO:0000256" key="2">
    <source>
        <dbReference type="ARBA" id="ARBA00008540"/>
    </source>
</evidence>
<feature type="transmembrane region" description="Helical" evidence="9">
    <location>
        <begin position="278"/>
        <end position="302"/>
    </location>
</feature>
<keyword evidence="4" id="KW-1003">Cell membrane</keyword>
<comment type="subcellular location">
    <subcellularLocation>
        <location evidence="1 9">Cell membrane</location>
        <topology evidence="1 9">Multi-pass membrane protein</topology>
    </subcellularLocation>
</comment>
<feature type="transmembrane region" description="Helical" evidence="9">
    <location>
        <begin position="188"/>
        <end position="211"/>
    </location>
</feature>
<evidence type="ECO:0000313" key="10">
    <source>
        <dbReference type="EMBL" id="MBM7570530.1"/>
    </source>
</evidence>
<comment type="similarity">
    <text evidence="2 9">Belongs to the branched chain amino acid transporter family.</text>
</comment>
<feature type="transmembrane region" description="Helical" evidence="9">
    <location>
        <begin position="397"/>
        <end position="420"/>
    </location>
</feature>
<accession>A0ABS2MXB7</accession>
<gene>
    <name evidence="10" type="ORF">JOC48_001008</name>
</gene>
<feature type="transmembrane region" description="Helical" evidence="9">
    <location>
        <begin position="113"/>
        <end position="136"/>
    </location>
</feature>
<evidence type="ECO:0000256" key="1">
    <source>
        <dbReference type="ARBA" id="ARBA00004651"/>
    </source>
</evidence>
<feature type="transmembrane region" description="Helical" evidence="9">
    <location>
        <begin position="148"/>
        <end position="168"/>
    </location>
</feature>
<feature type="transmembrane region" description="Helical" evidence="9">
    <location>
        <begin position="340"/>
        <end position="359"/>
    </location>
</feature>
<dbReference type="Pfam" id="PF05525">
    <property type="entry name" value="Branch_AA_trans"/>
    <property type="match status" value="1"/>
</dbReference>